<comment type="caution">
    <text evidence="12">The sequence shown here is derived from an EMBL/GenBank/DDBJ whole genome shotgun (WGS) entry which is preliminary data.</text>
</comment>
<feature type="active site" description="Nucleophile; methyl group acceptor" evidence="9">
    <location>
        <position position="125"/>
    </location>
</feature>
<dbReference type="GO" id="GO:0003908">
    <property type="term" value="F:methylated-DNA-[protein]-cysteine S-methyltransferase activity"/>
    <property type="evidence" value="ECO:0007669"/>
    <property type="project" value="UniProtKB-UniRule"/>
</dbReference>
<dbReference type="InterPro" id="IPR008332">
    <property type="entry name" value="MethylG_MeTrfase_N"/>
</dbReference>
<dbReference type="Gene3D" id="3.30.160.70">
    <property type="entry name" value="Methylated DNA-protein cysteine methyltransferase domain"/>
    <property type="match status" value="1"/>
</dbReference>
<evidence type="ECO:0000256" key="3">
    <source>
        <dbReference type="ARBA" id="ARBA00022490"/>
    </source>
</evidence>
<keyword evidence="5 9" id="KW-0808">Transferase</keyword>
<sequence length="159" mass="17577">MFFCYYDSPVGRLLVGGEQKLEFIHFPKGKSAILPAPDWINETQPFSDVLFQLDRYFSKTLIRFSLDYSLGGTPFQRRVWQTLAKVPYGTTVSYGELARQIGNPKAARAVGMANAKNPIPIIIPCHRVIGKDGSLTGFGGGLDVKQQLLALEGRDLSVV</sequence>
<dbReference type="Pfam" id="PF01035">
    <property type="entry name" value="DNA_binding_1"/>
    <property type="match status" value="1"/>
</dbReference>
<evidence type="ECO:0000256" key="4">
    <source>
        <dbReference type="ARBA" id="ARBA00022603"/>
    </source>
</evidence>
<dbReference type="GO" id="GO:0006307">
    <property type="term" value="P:DNA alkylation repair"/>
    <property type="evidence" value="ECO:0007669"/>
    <property type="project" value="UniProtKB-UniRule"/>
</dbReference>
<evidence type="ECO:0000256" key="2">
    <source>
        <dbReference type="ARBA" id="ARBA00008711"/>
    </source>
</evidence>
<dbReference type="PANTHER" id="PTHR10815:SF5">
    <property type="entry name" value="METHYLATED-DNA--PROTEIN-CYSTEINE METHYLTRANSFERASE"/>
    <property type="match status" value="1"/>
</dbReference>
<dbReference type="InterPro" id="IPR023546">
    <property type="entry name" value="MGMT"/>
</dbReference>
<dbReference type="PATRIC" id="fig|1286635.3.peg.3011"/>
<keyword evidence="3 9" id="KW-0963">Cytoplasm</keyword>
<dbReference type="InterPro" id="IPR036631">
    <property type="entry name" value="MGMT_N_sf"/>
</dbReference>
<dbReference type="InterPro" id="IPR014048">
    <property type="entry name" value="MethylDNA_cys_MeTrfase_DNA-bd"/>
</dbReference>
<protein>
    <recommendedName>
        <fullName evidence="9">Methylated-DNA--protein-cysteine methyltransferase</fullName>
        <ecNumber evidence="9">2.1.1.63</ecNumber>
    </recommendedName>
    <alternativeName>
        <fullName evidence="9">6-O-methylguanine-DNA methyltransferase</fullName>
        <shortName evidence="9">MGMT</shortName>
    </alternativeName>
    <alternativeName>
        <fullName evidence="9">O-6-methylguanine-DNA-alkyltransferase</fullName>
    </alternativeName>
</protein>
<dbReference type="EMBL" id="APJX01000006">
    <property type="protein sequence ID" value="EMS78940.1"/>
    <property type="molecule type" value="Genomic_DNA"/>
</dbReference>
<dbReference type="InterPro" id="IPR001497">
    <property type="entry name" value="MethylDNA_cys_MeTrfase_AS"/>
</dbReference>
<evidence type="ECO:0000313" key="13">
    <source>
        <dbReference type="Proteomes" id="UP000014216"/>
    </source>
</evidence>
<evidence type="ECO:0000259" key="10">
    <source>
        <dbReference type="Pfam" id="PF01035"/>
    </source>
</evidence>
<dbReference type="GO" id="GO:0005737">
    <property type="term" value="C:cytoplasm"/>
    <property type="evidence" value="ECO:0007669"/>
    <property type="project" value="UniProtKB-SubCell"/>
</dbReference>
<dbReference type="Gene3D" id="1.10.10.10">
    <property type="entry name" value="Winged helix-like DNA-binding domain superfamily/Winged helix DNA-binding domain"/>
    <property type="match status" value="1"/>
</dbReference>
<evidence type="ECO:0000256" key="8">
    <source>
        <dbReference type="ARBA" id="ARBA00049348"/>
    </source>
</evidence>
<evidence type="ECO:0000256" key="9">
    <source>
        <dbReference type="HAMAP-Rule" id="MF_00772"/>
    </source>
</evidence>
<keyword evidence="4 9" id="KW-0489">Methyltransferase</keyword>
<comment type="catalytic activity">
    <reaction evidence="8 9">
        <text>a 6-O-methyl-2'-deoxyguanosine in DNA + L-cysteinyl-[protein] = S-methyl-L-cysteinyl-[protein] + a 2'-deoxyguanosine in DNA</text>
        <dbReference type="Rhea" id="RHEA:24000"/>
        <dbReference type="Rhea" id="RHEA-COMP:10131"/>
        <dbReference type="Rhea" id="RHEA-COMP:10132"/>
        <dbReference type="Rhea" id="RHEA-COMP:11367"/>
        <dbReference type="Rhea" id="RHEA-COMP:11368"/>
        <dbReference type="ChEBI" id="CHEBI:29950"/>
        <dbReference type="ChEBI" id="CHEBI:82612"/>
        <dbReference type="ChEBI" id="CHEBI:85445"/>
        <dbReference type="ChEBI" id="CHEBI:85448"/>
        <dbReference type="EC" id="2.1.1.63"/>
    </reaction>
</comment>
<dbReference type="HAMAP" id="MF_00772">
    <property type="entry name" value="OGT"/>
    <property type="match status" value="1"/>
</dbReference>
<dbReference type="AlphaFoldDB" id="S0FW27"/>
<dbReference type="InterPro" id="IPR036388">
    <property type="entry name" value="WH-like_DNA-bd_sf"/>
</dbReference>
<dbReference type="FunFam" id="1.10.10.10:FF:000214">
    <property type="entry name" value="Methylated-DNA--protein-cysteine methyltransferase"/>
    <property type="match status" value="1"/>
</dbReference>
<keyword evidence="13" id="KW-1185">Reference proteome</keyword>
<evidence type="ECO:0000256" key="6">
    <source>
        <dbReference type="ARBA" id="ARBA00022763"/>
    </source>
</evidence>
<comment type="function">
    <text evidence="9">Involved in the cellular defense against the biological effects of O6-methylguanine (O6-MeG) and O4-methylthymine (O4-MeT) in DNA. Repairs the methylated nucleobase in DNA by stoichiometrically transferring the methyl group to a cysteine residue in the enzyme. This is a suicide reaction: the enzyme is irreversibly inactivated.</text>
</comment>
<dbReference type="OrthoDB" id="9802228at2"/>
<comment type="subcellular location">
    <subcellularLocation>
        <location evidence="9">Cytoplasm</location>
    </subcellularLocation>
</comment>
<dbReference type="EC" id="2.1.1.63" evidence="9"/>
<dbReference type="CDD" id="cd06445">
    <property type="entry name" value="ATase"/>
    <property type="match status" value="1"/>
</dbReference>
<dbReference type="Pfam" id="PF02870">
    <property type="entry name" value="Methyltransf_1N"/>
    <property type="match status" value="1"/>
</dbReference>
<reference evidence="12 13" key="1">
    <citation type="journal article" date="2013" name="Genome Announc.">
        <title>Draft Genome Sequence of Desulfotignum phosphitoxidans DSM 13687 Strain FiPS-3.</title>
        <authorList>
            <person name="Poehlein A."/>
            <person name="Daniel R."/>
            <person name="Simeonova D.D."/>
        </authorList>
    </citation>
    <scope>NUCLEOTIDE SEQUENCE [LARGE SCALE GENOMIC DNA]</scope>
    <source>
        <strain evidence="12 13">DSM 13687</strain>
    </source>
</reference>
<proteinExistence type="inferred from homology"/>
<evidence type="ECO:0000313" key="12">
    <source>
        <dbReference type="EMBL" id="EMS78940.1"/>
    </source>
</evidence>
<feature type="domain" description="Methylguanine DNA methyltransferase ribonuclease-like" evidence="11">
    <location>
        <begin position="3"/>
        <end position="66"/>
    </location>
</feature>
<dbReference type="Proteomes" id="UP000014216">
    <property type="component" value="Unassembled WGS sequence"/>
</dbReference>
<dbReference type="GO" id="GO:0032259">
    <property type="term" value="P:methylation"/>
    <property type="evidence" value="ECO:0007669"/>
    <property type="project" value="UniProtKB-KW"/>
</dbReference>
<keyword evidence="7 9" id="KW-0234">DNA repair</keyword>
<dbReference type="SUPFAM" id="SSF46767">
    <property type="entry name" value="Methylated DNA-protein cysteine methyltransferase, C-terminal domain"/>
    <property type="match status" value="1"/>
</dbReference>
<dbReference type="NCBIfam" id="TIGR00589">
    <property type="entry name" value="ogt"/>
    <property type="match status" value="1"/>
</dbReference>
<dbReference type="SUPFAM" id="SSF53155">
    <property type="entry name" value="Methylated DNA-protein cysteine methyltransferase domain"/>
    <property type="match status" value="1"/>
</dbReference>
<evidence type="ECO:0000256" key="7">
    <source>
        <dbReference type="ARBA" id="ARBA00023204"/>
    </source>
</evidence>
<accession>S0FW27</accession>
<evidence type="ECO:0000256" key="1">
    <source>
        <dbReference type="ARBA" id="ARBA00001286"/>
    </source>
</evidence>
<organism evidence="12 13">
    <name type="scientific">Desulfotignum phosphitoxidans DSM 13687</name>
    <dbReference type="NCBI Taxonomy" id="1286635"/>
    <lineage>
        <taxon>Bacteria</taxon>
        <taxon>Pseudomonadati</taxon>
        <taxon>Thermodesulfobacteriota</taxon>
        <taxon>Desulfobacteria</taxon>
        <taxon>Desulfobacterales</taxon>
        <taxon>Desulfobacteraceae</taxon>
        <taxon>Desulfotignum</taxon>
    </lineage>
</organism>
<evidence type="ECO:0000256" key="5">
    <source>
        <dbReference type="ARBA" id="ARBA00022679"/>
    </source>
</evidence>
<feature type="domain" description="Methylated-DNA-[protein]-cysteine S-methyltransferase DNA binding" evidence="10">
    <location>
        <begin position="74"/>
        <end position="153"/>
    </location>
</feature>
<dbReference type="RefSeq" id="WP_006966780.1">
    <property type="nucleotide sequence ID" value="NZ_APJX01000006.1"/>
</dbReference>
<name>S0FW27_9BACT</name>
<dbReference type="PANTHER" id="PTHR10815">
    <property type="entry name" value="METHYLATED-DNA--PROTEIN-CYSTEINE METHYLTRANSFERASE"/>
    <property type="match status" value="1"/>
</dbReference>
<evidence type="ECO:0000259" key="11">
    <source>
        <dbReference type="Pfam" id="PF02870"/>
    </source>
</evidence>
<comment type="catalytic activity">
    <reaction evidence="1 9">
        <text>a 4-O-methyl-thymidine in DNA + L-cysteinyl-[protein] = a thymidine in DNA + S-methyl-L-cysteinyl-[protein]</text>
        <dbReference type="Rhea" id="RHEA:53428"/>
        <dbReference type="Rhea" id="RHEA-COMP:10131"/>
        <dbReference type="Rhea" id="RHEA-COMP:10132"/>
        <dbReference type="Rhea" id="RHEA-COMP:13555"/>
        <dbReference type="Rhea" id="RHEA-COMP:13556"/>
        <dbReference type="ChEBI" id="CHEBI:29950"/>
        <dbReference type="ChEBI" id="CHEBI:82612"/>
        <dbReference type="ChEBI" id="CHEBI:137386"/>
        <dbReference type="ChEBI" id="CHEBI:137387"/>
        <dbReference type="EC" id="2.1.1.63"/>
    </reaction>
</comment>
<comment type="similarity">
    <text evidence="2 9">Belongs to the MGMT family.</text>
</comment>
<gene>
    <name evidence="12" type="primary">ogt</name>
    <name evidence="12" type="ORF">Dpo_6c01390</name>
</gene>
<comment type="miscellaneous">
    <text evidence="9">This enzyme catalyzes only one turnover and therefore is not strictly catalytic. According to one definition, an enzyme is a biocatalyst that acts repeatedly and over many reaction cycles.</text>
</comment>
<dbReference type="PROSITE" id="PS00374">
    <property type="entry name" value="MGMT"/>
    <property type="match status" value="1"/>
</dbReference>
<keyword evidence="6 9" id="KW-0227">DNA damage</keyword>
<dbReference type="InterPro" id="IPR036217">
    <property type="entry name" value="MethylDNA_cys_MeTrfase_DNAb"/>
</dbReference>